<feature type="compositionally biased region" description="Low complexity" evidence="1">
    <location>
        <begin position="454"/>
        <end position="489"/>
    </location>
</feature>
<dbReference type="EMBL" id="MCFE01000347">
    <property type="protein sequence ID" value="ORX91018.1"/>
    <property type="molecule type" value="Genomic_DNA"/>
</dbReference>
<dbReference type="InterPro" id="IPR013893">
    <property type="entry name" value="RNase_P_Rpp40"/>
</dbReference>
<feature type="compositionally biased region" description="Polar residues" evidence="1">
    <location>
        <begin position="705"/>
        <end position="714"/>
    </location>
</feature>
<dbReference type="PANTHER" id="PTHR15396">
    <property type="entry name" value="RIBONUCLEASE P PROTEIN SUBUNIT P40"/>
    <property type="match status" value="1"/>
</dbReference>
<protein>
    <recommendedName>
        <fullName evidence="2">Nucleolar protein Dnt1-like N-terminal domain-containing protein</fullName>
    </recommendedName>
</protein>
<dbReference type="GO" id="GO:0000172">
    <property type="term" value="C:ribonuclease MRP complex"/>
    <property type="evidence" value="ECO:0007669"/>
    <property type="project" value="TreeGrafter"/>
</dbReference>
<dbReference type="PANTHER" id="PTHR15396:SF1">
    <property type="entry name" value="RIBONUCLEASE P PROTEIN SUBUNIT P40"/>
    <property type="match status" value="1"/>
</dbReference>
<dbReference type="GO" id="GO:0001682">
    <property type="term" value="P:tRNA 5'-leader removal"/>
    <property type="evidence" value="ECO:0007669"/>
    <property type="project" value="InterPro"/>
</dbReference>
<comment type="caution">
    <text evidence="3">The sequence shown here is derived from an EMBL/GenBank/DDBJ whole genome shotgun (WGS) entry which is preliminary data.</text>
</comment>
<dbReference type="Proteomes" id="UP000193498">
    <property type="component" value="Unassembled WGS sequence"/>
</dbReference>
<accession>A0A1Y1XZ56</accession>
<sequence>MPAKFGSAGHRYVVTVDLRADNMLPGHKIYERVKWCFEHTLPNAYTFIIQATNPDGKCVELELPADSQPKKIYPACLESAQEGIEIPDMSTLLNNENMENWKEEALERYEWLGMVACRTPRIEANGSVDPFVSIYSTPEPFAVGAGSSVKITGMIKPSTISSLVSHTREYLKIKKLPWASVTVWGFLDSPISWQSKEHGYLLNGENHYTFIVYPNGSSNMSTAKAAKRFKLQVNIVNVEEEKLAKDWSVNPVKRFLLLTEGNASLLSVRRKIENMFAKLYPNSSHTAVARLRDASLCELDDDFKVAEVFDESNVVYAALANNPMNKTPNNAPALNKPVPNAEQQKKRKQTQNEAVVNSPIDKQTASTPDSNSPTIGDNTIAAKETPEPQPKKKKAKKKNQKAANAEPTPMEVERLPEGTKAPQENAPAKKTIDAPPQVVKNAGPKEKSNQPENKLPQAQKAPQATAKKSTETTEAQNKKQPQTKVVPKKGTSPIVDQPNKQATQEAQKKNANANANKAQQAQQPQKVEAQAKGKKGKNTPPQVSSAVKVDETKPNTTNQQTQPNQKQHDVVAQNAGPKAAEESQQNEKPAENKKRKLASTGNNDNQVTKGNGKPAVAPQAAKKDVEKKQPSQPVSNDASKAEAPSSKNKPTNNQKKAKTEVAESPKVTPNPTVTNAPKATETKANKKAVVKASPPEAKGAESVKSPPSTQATKANNKKPESAPVNKVQAGKAGALANGAAATKEQANPVMIPETPTPVHSDPHMDKKPISAYGVQMRDAIGVEAGRMMGRLLLGADEDDDEEEGDLREPQQSHIPPIIMSSKKSPALTRVSGGISSPVITPTRKESIKQIPMEMNSAVTPAKVTGGKPTPEAIASNSSSSDGSSSSEDSSDDEDPASKKTLTNVATPNTSISKASQMYTPYQNPTFSSLRQIAASAKLTNLAAKTSAIAGGVTPSISKHRTEPMDASSSSSEEEQGDDSDSSSSDESDSDAEKPVAKTPQLNVRLAGQKSKGRNKRKSALFQLARDA</sequence>
<dbReference type="Pfam" id="PF08584">
    <property type="entry name" value="Ribonuc_P_40"/>
    <property type="match status" value="1"/>
</dbReference>
<evidence type="ECO:0000259" key="2">
    <source>
        <dbReference type="Pfam" id="PF10407"/>
    </source>
</evidence>
<feature type="compositionally biased region" description="Low complexity" evidence="1">
    <location>
        <begin position="875"/>
        <end position="887"/>
    </location>
</feature>
<feature type="region of interest" description="Disordered" evidence="1">
    <location>
        <begin position="792"/>
        <end position="922"/>
    </location>
</feature>
<dbReference type="GO" id="GO:0030681">
    <property type="term" value="C:multimeric ribonuclease P complex"/>
    <property type="evidence" value="ECO:0007669"/>
    <property type="project" value="TreeGrafter"/>
</dbReference>
<dbReference type="Pfam" id="PF10407">
    <property type="entry name" value="Cytokin_check_N"/>
    <property type="match status" value="1"/>
</dbReference>
<dbReference type="GO" id="GO:0000447">
    <property type="term" value="P:endonucleolytic cleavage in ITS1 to separate SSU-rRNA from 5.8S rRNA and LSU-rRNA from tricistronic rRNA transcript (SSU-rRNA, 5.8S rRNA, LSU-rRNA)"/>
    <property type="evidence" value="ECO:0007669"/>
    <property type="project" value="TreeGrafter"/>
</dbReference>
<gene>
    <name evidence="3" type="ORF">K493DRAFT_409552</name>
</gene>
<feature type="compositionally biased region" description="Acidic residues" evidence="1">
    <location>
        <begin position="971"/>
        <end position="989"/>
    </location>
</feature>
<name>A0A1Y1XZ56_9FUNG</name>
<keyword evidence="4" id="KW-1185">Reference proteome</keyword>
<dbReference type="InParanoid" id="A0A1Y1XZ56"/>
<feature type="region of interest" description="Disordered" evidence="1">
    <location>
        <begin position="946"/>
        <end position="1027"/>
    </location>
</feature>
<dbReference type="OrthoDB" id="63112at2759"/>
<organism evidence="3 4">
    <name type="scientific">Basidiobolus meristosporus CBS 931.73</name>
    <dbReference type="NCBI Taxonomy" id="1314790"/>
    <lineage>
        <taxon>Eukaryota</taxon>
        <taxon>Fungi</taxon>
        <taxon>Fungi incertae sedis</taxon>
        <taxon>Zoopagomycota</taxon>
        <taxon>Entomophthoromycotina</taxon>
        <taxon>Basidiobolomycetes</taxon>
        <taxon>Basidiobolales</taxon>
        <taxon>Basidiobolaceae</taxon>
        <taxon>Basidiobolus</taxon>
    </lineage>
</organism>
<feature type="compositionally biased region" description="Polar residues" evidence="1">
    <location>
        <begin position="899"/>
        <end position="922"/>
    </location>
</feature>
<feature type="region of interest" description="Disordered" evidence="1">
    <location>
        <begin position="322"/>
        <end position="767"/>
    </location>
</feature>
<feature type="compositionally biased region" description="Low complexity" evidence="1">
    <location>
        <begin position="499"/>
        <end position="530"/>
    </location>
</feature>
<evidence type="ECO:0000256" key="1">
    <source>
        <dbReference type="SAM" id="MobiDB-lite"/>
    </source>
</evidence>
<feature type="compositionally biased region" description="Polar residues" evidence="1">
    <location>
        <begin position="667"/>
        <end position="677"/>
    </location>
</feature>
<reference evidence="3 4" key="1">
    <citation type="submission" date="2016-07" db="EMBL/GenBank/DDBJ databases">
        <title>Pervasive Adenine N6-methylation of Active Genes in Fungi.</title>
        <authorList>
            <consortium name="DOE Joint Genome Institute"/>
            <person name="Mondo S.J."/>
            <person name="Dannebaum R.O."/>
            <person name="Kuo R.C."/>
            <person name="Labutti K."/>
            <person name="Haridas S."/>
            <person name="Kuo A."/>
            <person name="Salamov A."/>
            <person name="Ahrendt S.R."/>
            <person name="Lipzen A."/>
            <person name="Sullivan W."/>
            <person name="Andreopoulos W.B."/>
            <person name="Clum A."/>
            <person name="Lindquist E."/>
            <person name="Daum C."/>
            <person name="Ramamoorthy G.K."/>
            <person name="Gryganskyi A."/>
            <person name="Culley D."/>
            <person name="Magnuson J.K."/>
            <person name="James T.Y."/>
            <person name="O'Malley M.A."/>
            <person name="Stajich J.E."/>
            <person name="Spatafora J.W."/>
            <person name="Visel A."/>
            <person name="Grigoriev I.V."/>
        </authorList>
    </citation>
    <scope>NUCLEOTIDE SEQUENCE [LARGE SCALE GENOMIC DNA]</scope>
    <source>
        <strain evidence="3 4">CBS 931.73</strain>
    </source>
</reference>
<feature type="compositionally biased region" description="Polar residues" evidence="1">
    <location>
        <begin position="599"/>
        <end position="609"/>
    </location>
</feature>
<feature type="compositionally biased region" description="Polar residues" evidence="1">
    <location>
        <begin position="351"/>
        <end position="377"/>
    </location>
</feature>
<feature type="compositionally biased region" description="Low complexity" evidence="1">
    <location>
        <begin position="729"/>
        <end position="741"/>
    </location>
</feature>
<dbReference type="GO" id="GO:0004526">
    <property type="term" value="F:ribonuclease P activity"/>
    <property type="evidence" value="ECO:0007669"/>
    <property type="project" value="TreeGrafter"/>
</dbReference>
<evidence type="ECO:0000313" key="3">
    <source>
        <dbReference type="EMBL" id="ORX91018.1"/>
    </source>
</evidence>
<dbReference type="STRING" id="1314790.A0A1Y1XZ56"/>
<feature type="domain" description="Nucleolar protein Dnt1-like N-terminal" evidence="2">
    <location>
        <begin position="252"/>
        <end position="321"/>
    </location>
</feature>
<feature type="compositionally biased region" description="Low complexity" evidence="1">
    <location>
        <begin position="554"/>
        <end position="565"/>
    </location>
</feature>
<evidence type="ECO:0000313" key="4">
    <source>
        <dbReference type="Proteomes" id="UP000193498"/>
    </source>
</evidence>
<proteinExistence type="predicted"/>
<feature type="compositionally biased region" description="Acidic residues" evidence="1">
    <location>
        <begin position="795"/>
        <end position="805"/>
    </location>
</feature>
<feature type="compositionally biased region" description="Polar residues" evidence="1">
    <location>
        <begin position="322"/>
        <end position="332"/>
    </location>
</feature>
<dbReference type="InterPro" id="IPR018844">
    <property type="entry name" value="Dnt1-like_N"/>
</dbReference>
<feature type="compositionally biased region" description="Basic residues" evidence="1">
    <location>
        <begin position="391"/>
        <end position="400"/>
    </location>
</feature>
<dbReference type="GO" id="GO:0000171">
    <property type="term" value="F:ribonuclease MRP activity"/>
    <property type="evidence" value="ECO:0007669"/>
    <property type="project" value="TreeGrafter"/>
</dbReference>
<dbReference type="AlphaFoldDB" id="A0A1Y1XZ56"/>
<feature type="compositionally biased region" description="Polar residues" evidence="1">
    <location>
        <begin position="645"/>
        <end position="654"/>
    </location>
</feature>